<keyword evidence="2" id="KW-1185">Reference proteome</keyword>
<dbReference type="RefSeq" id="XP_006824038.1">
    <property type="nucleotide sequence ID" value="XM_006823975.1"/>
</dbReference>
<feature type="region of interest" description="Disordered" evidence="1">
    <location>
        <begin position="86"/>
        <end position="109"/>
    </location>
</feature>
<reference evidence="3" key="1">
    <citation type="submission" date="2025-08" db="UniProtKB">
        <authorList>
            <consortium name="RefSeq"/>
        </authorList>
    </citation>
    <scope>IDENTIFICATION</scope>
    <source>
        <tissue evidence="3">Testes</tissue>
    </source>
</reference>
<evidence type="ECO:0000313" key="3">
    <source>
        <dbReference type="RefSeq" id="XP_006824038.1"/>
    </source>
</evidence>
<sequence>MEYFQDDLYPDAKVTWQPVMNSCEWLCGENKQPALISLKPEGMKPLSEAPKAVPAPKKYESYNELEYKSDDQKKQELLDAMHVKLAAREDEPLPQDLMEGVEDDEWDDY</sequence>
<proteinExistence type="predicted"/>
<gene>
    <name evidence="3" type="primary">LOC102804805</name>
</gene>
<dbReference type="Pfam" id="PF16300">
    <property type="entry name" value="WD40_4"/>
    <property type="match status" value="1"/>
</dbReference>
<accession>A0ABM0MVJ7</accession>
<feature type="non-terminal residue" evidence="3">
    <location>
        <position position="1"/>
    </location>
</feature>
<dbReference type="GeneID" id="102804805"/>
<protein>
    <submittedName>
        <fullName evidence="3">Coronin-7-like</fullName>
    </submittedName>
</protein>
<feature type="compositionally biased region" description="Acidic residues" evidence="1">
    <location>
        <begin position="99"/>
        <end position="109"/>
    </location>
</feature>
<dbReference type="Proteomes" id="UP000694865">
    <property type="component" value="Unplaced"/>
</dbReference>
<evidence type="ECO:0000256" key="1">
    <source>
        <dbReference type="SAM" id="MobiDB-lite"/>
    </source>
</evidence>
<organism evidence="2 3">
    <name type="scientific">Saccoglossus kowalevskii</name>
    <name type="common">Acorn worm</name>
    <dbReference type="NCBI Taxonomy" id="10224"/>
    <lineage>
        <taxon>Eukaryota</taxon>
        <taxon>Metazoa</taxon>
        <taxon>Hemichordata</taxon>
        <taxon>Enteropneusta</taxon>
        <taxon>Harrimaniidae</taxon>
        <taxon>Saccoglossus</taxon>
    </lineage>
</organism>
<name>A0ABM0MVJ7_SACKO</name>
<evidence type="ECO:0000313" key="2">
    <source>
        <dbReference type="Proteomes" id="UP000694865"/>
    </source>
</evidence>